<keyword evidence="3" id="KW-0808">Transferase</keyword>
<evidence type="ECO:0000313" key="12">
    <source>
        <dbReference type="EMBL" id="WPB04920.1"/>
    </source>
</evidence>
<dbReference type="InterPro" id="IPR002123">
    <property type="entry name" value="Plipid/glycerol_acylTrfase"/>
</dbReference>
<accession>A0A2G5HRG2</accession>
<evidence type="ECO:0000256" key="7">
    <source>
        <dbReference type="ARBA" id="ARBA00023136"/>
    </source>
</evidence>
<name>A0A2G5HRG2_CERBT</name>
<evidence type="ECO:0000256" key="4">
    <source>
        <dbReference type="ARBA" id="ARBA00022692"/>
    </source>
</evidence>
<reference evidence="11 13" key="1">
    <citation type="submission" date="2015-10" db="EMBL/GenBank/DDBJ databases">
        <title>The cercosporin biosynthetic gene cluster was horizontally transferred to several fungal lineages and shown to be expanded in Cercospora beticola based on microsynteny with recipient genomes.</title>
        <authorList>
            <person name="De Jonge R."/>
            <person name="Ebert M.K."/>
            <person name="Suttle J.C."/>
            <person name="Jurick Ii W.M."/>
            <person name="Secor G.A."/>
            <person name="Thomma B.P."/>
            <person name="Van De Peer Y."/>
            <person name="Bolton M.D."/>
        </authorList>
    </citation>
    <scope>NUCLEOTIDE SEQUENCE [LARGE SCALE GENOMIC DNA]</scope>
    <source>
        <strain evidence="11 13">09-40</strain>
    </source>
</reference>
<evidence type="ECO:0000256" key="2">
    <source>
        <dbReference type="ARBA" id="ARBA00008655"/>
    </source>
</evidence>
<keyword evidence="14" id="KW-1185">Reference proteome</keyword>
<keyword evidence="5 9" id="KW-1133">Transmembrane helix</keyword>
<protein>
    <recommendedName>
        <fullName evidence="10">Phospholipid/glycerol acyltransferase domain-containing protein</fullName>
    </recommendedName>
</protein>
<dbReference type="GO" id="GO:0016020">
    <property type="term" value="C:membrane"/>
    <property type="evidence" value="ECO:0007669"/>
    <property type="project" value="UniProtKB-SubCell"/>
</dbReference>
<evidence type="ECO:0000259" key="10">
    <source>
        <dbReference type="SMART" id="SM00563"/>
    </source>
</evidence>
<keyword evidence="7 9" id="KW-0472">Membrane</keyword>
<dbReference type="PANTHER" id="PTHR23063">
    <property type="entry name" value="PHOSPHOLIPID ACYLTRANSFERASE"/>
    <property type="match status" value="1"/>
</dbReference>
<organism evidence="11 13">
    <name type="scientific">Cercospora beticola</name>
    <name type="common">Sugarbeet leaf spot fungus</name>
    <dbReference type="NCBI Taxonomy" id="122368"/>
    <lineage>
        <taxon>Eukaryota</taxon>
        <taxon>Fungi</taxon>
        <taxon>Dikarya</taxon>
        <taxon>Ascomycota</taxon>
        <taxon>Pezizomycotina</taxon>
        <taxon>Dothideomycetes</taxon>
        <taxon>Dothideomycetidae</taxon>
        <taxon>Mycosphaerellales</taxon>
        <taxon>Mycosphaerellaceae</taxon>
        <taxon>Cercospora</taxon>
    </lineage>
</organism>
<evidence type="ECO:0000313" key="11">
    <source>
        <dbReference type="EMBL" id="PIA95129.1"/>
    </source>
</evidence>
<dbReference type="GO" id="GO:0006629">
    <property type="term" value="P:lipid metabolic process"/>
    <property type="evidence" value="ECO:0007669"/>
    <property type="project" value="UniProtKB-KW"/>
</dbReference>
<dbReference type="PANTHER" id="PTHR23063:SF60">
    <property type="entry name" value="LYSOPHOSPHATIDIC ACID:OLEOYL-COA ACYLTRANSFERASE 1"/>
    <property type="match status" value="1"/>
</dbReference>
<dbReference type="EMBL" id="LKMD01000104">
    <property type="protein sequence ID" value="PIA95129.1"/>
    <property type="molecule type" value="Genomic_DNA"/>
</dbReference>
<evidence type="ECO:0000313" key="13">
    <source>
        <dbReference type="Proteomes" id="UP000230605"/>
    </source>
</evidence>
<comment type="similarity">
    <text evidence="2">Belongs to the 1-acyl-sn-glycerol-3-phosphate acyltransferase family.</text>
</comment>
<dbReference type="SUPFAM" id="SSF69593">
    <property type="entry name" value="Glycerol-3-phosphate (1)-acyltransferase"/>
    <property type="match status" value="1"/>
</dbReference>
<keyword evidence="8" id="KW-0012">Acyltransferase</keyword>
<dbReference type="AlphaFoldDB" id="A0A2G5HRG2"/>
<dbReference type="Proteomes" id="UP001302367">
    <property type="component" value="Chromosome 6"/>
</dbReference>
<keyword evidence="4 9" id="KW-0812">Transmembrane</keyword>
<dbReference type="SMART" id="SM00563">
    <property type="entry name" value="PlsC"/>
    <property type="match status" value="1"/>
</dbReference>
<evidence type="ECO:0000313" key="14">
    <source>
        <dbReference type="Proteomes" id="UP001302367"/>
    </source>
</evidence>
<sequence>MEKYGQYRDKGSGIAPFFPVAPPSSNPLIAPYHVFLFFLRLPFFIFAWAVWLLIVQWAPAGSILRKANLWCIIGVPGIWFVDIRVDGVHRGSLGKTLAKLPTPGSIIAASYTSPIDIVYLAAIFDPIFVQSFPGTTKVKAVSLVSAVLSCFVLNPSSDGSVELSRLMAENPSRTFVVFPEGTTSNGRGILRPTPSLLSAGRATSIFPVSLKYTPSDIVTPIPGWTEALRFLWKLSSRQTHCIRVRVGLPLTIAQVQRDENGSREARPRQQSGYDTNFFDSLKAAETSAAHGEPTESEQKVLDVIVDQLARLGRVKTLGLGIEEKIDFVNAWTGKTTKSKKRR</sequence>
<keyword evidence="6" id="KW-0443">Lipid metabolism</keyword>
<dbReference type="GO" id="GO:0016746">
    <property type="term" value="F:acyltransferase activity"/>
    <property type="evidence" value="ECO:0007669"/>
    <property type="project" value="UniProtKB-KW"/>
</dbReference>
<gene>
    <name evidence="11" type="ORF">CB0940_08346</name>
    <name evidence="12" type="ORF">RHO25_009568</name>
</gene>
<feature type="domain" description="Phospholipid/glycerol acyltransferase" evidence="10">
    <location>
        <begin position="105"/>
        <end position="213"/>
    </location>
</feature>
<feature type="transmembrane region" description="Helical" evidence="9">
    <location>
        <begin position="32"/>
        <end position="55"/>
    </location>
</feature>
<evidence type="ECO:0000256" key="9">
    <source>
        <dbReference type="SAM" id="Phobius"/>
    </source>
</evidence>
<evidence type="ECO:0000256" key="3">
    <source>
        <dbReference type="ARBA" id="ARBA00022679"/>
    </source>
</evidence>
<dbReference type="Pfam" id="PF01553">
    <property type="entry name" value="Acyltransferase"/>
    <property type="match status" value="1"/>
</dbReference>
<dbReference type="EMBL" id="CP134189">
    <property type="protein sequence ID" value="WPB04920.1"/>
    <property type="molecule type" value="Genomic_DNA"/>
</dbReference>
<evidence type="ECO:0000256" key="8">
    <source>
        <dbReference type="ARBA" id="ARBA00023315"/>
    </source>
</evidence>
<evidence type="ECO:0000256" key="1">
    <source>
        <dbReference type="ARBA" id="ARBA00004370"/>
    </source>
</evidence>
<proteinExistence type="inferred from homology"/>
<dbReference type="OrthoDB" id="272512at2759"/>
<reference evidence="12 14" key="2">
    <citation type="submission" date="2023-09" db="EMBL/GenBank/DDBJ databases">
        <title>Complete-Gapless Cercospora beticola genome.</title>
        <authorList>
            <person name="Wyatt N.A."/>
            <person name="Spanner R.E."/>
            <person name="Bolton M.D."/>
        </authorList>
    </citation>
    <scope>NUCLEOTIDE SEQUENCE [LARGE SCALE GENOMIC DNA]</scope>
    <source>
        <strain evidence="12">Cb09-40</strain>
    </source>
</reference>
<dbReference type="Proteomes" id="UP000230605">
    <property type="component" value="Chromosome 6"/>
</dbReference>
<evidence type="ECO:0000256" key="5">
    <source>
        <dbReference type="ARBA" id="ARBA00022989"/>
    </source>
</evidence>
<comment type="subcellular location">
    <subcellularLocation>
        <location evidence="1">Membrane</location>
    </subcellularLocation>
</comment>
<evidence type="ECO:0000256" key="6">
    <source>
        <dbReference type="ARBA" id="ARBA00023098"/>
    </source>
</evidence>